<reference evidence="1 2" key="1">
    <citation type="submission" date="2023-05" db="EMBL/GenBank/DDBJ databases">
        <title>[ruminococcus] sp. nov., isolated from a pig farm feces dump.</title>
        <authorList>
            <person name="Chang Y.-H."/>
        </authorList>
    </citation>
    <scope>NUCLEOTIDE SEQUENCE [LARGE SCALE GENOMIC DNA]</scope>
    <source>
        <strain evidence="1 2">YH-rum2234</strain>
    </source>
</reference>
<evidence type="ECO:0000313" key="2">
    <source>
        <dbReference type="Proteomes" id="UP001300383"/>
    </source>
</evidence>
<dbReference type="InterPro" id="IPR026990">
    <property type="entry name" value="TnpW"/>
</dbReference>
<dbReference type="EMBL" id="JASGBQ010000038">
    <property type="protein sequence ID" value="MDI9243522.1"/>
    <property type="molecule type" value="Genomic_DNA"/>
</dbReference>
<keyword evidence="2" id="KW-1185">Reference proteome</keyword>
<evidence type="ECO:0000313" key="1">
    <source>
        <dbReference type="EMBL" id="MDI9243522.1"/>
    </source>
</evidence>
<dbReference type="Pfam" id="PF14202">
    <property type="entry name" value="TnpW"/>
    <property type="match status" value="1"/>
</dbReference>
<accession>A0AAP4EZ01</accession>
<protein>
    <submittedName>
        <fullName evidence="1">Transposon-encoded TnpW family protein</fullName>
    </submittedName>
</protein>
<proteinExistence type="predicted"/>
<dbReference type="Proteomes" id="UP001300383">
    <property type="component" value="Unassembled WGS sequence"/>
</dbReference>
<sequence>MDQTASKERAISSLTKKIGQTTYKVNVFFAENTTATFEDKLLHLMANEIANRKQDIPDAE</sequence>
<dbReference type="RefSeq" id="WP_283231930.1">
    <property type="nucleotide sequence ID" value="NZ_JASGBQ010000038.1"/>
</dbReference>
<gene>
    <name evidence="1" type="ORF">QJ036_13815</name>
</gene>
<name>A0AAP4EZ01_9FIRM</name>
<dbReference type="AlphaFoldDB" id="A0AAP4EZ01"/>
<comment type="caution">
    <text evidence="1">The sequence shown here is derived from an EMBL/GenBank/DDBJ whole genome shotgun (WGS) entry which is preliminary data.</text>
</comment>
<organism evidence="1 2">
    <name type="scientific">Fusibacillus kribbianus</name>
    <dbReference type="NCBI Taxonomy" id="3044208"/>
    <lineage>
        <taxon>Bacteria</taxon>
        <taxon>Bacillati</taxon>
        <taxon>Bacillota</taxon>
        <taxon>Clostridia</taxon>
        <taxon>Lachnospirales</taxon>
        <taxon>Lachnospiraceae</taxon>
        <taxon>Fusibacillus</taxon>
    </lineage>
</organism>